<keyword evidence="1" id="KW-0472">Membrane</keyword>
<proteinExistence type="predicted"/>
<dbReference type="EnsemblPlants" id="TuG1812G0100000888.01.T01">
    <property type="protein sequence ID" value="TuG1812G0100000888.01.T01.cds303588"/>
    <property type="gene ID" value="TuG1812G0100000888.01"/>
</dbReference>
<keyword evidence="2" id="KW-0732">Signal</keyword>
<keyword evidence="1" id="KW-1133">Transmembrane helix</keyword>
<dbReference type="Proteomes" id="UP000015106">
    <property type="component" value="Chromosome 1"/>
</dbReference>
<evidence type="ECO:0000313" key="4">
    <source>
        <dbReference type="Proteomes" id="UP000015106"/>
    </source>
</evidence>
<evidence type="ECO:0000256" key="1">
    <source>
        <dbReference type="SAM" id="Phobius"/>
    </source>
</evidence>
<evidence type="ECO:0000313" key="3">
    <source>
        <dbReference type="EnsemblPlants" id="TuG1812G0100000888.01.T01.cds303588"/>
    </source>
</evidence>
<evidence type="ECO:0000256" key="2">
    <source>
        <dbReference type="SAM" id="SignalP"/>
    </source>
</evidence>
<organism evidence="3 4">
    <name type="scientific">Triticum urartu</name>
    <name type="common">Red wild einkorn</name>
    <name type="synonym">Crithodium urartu</name>
    <dbReference type="NCBI Taxonomy" id="4572"/>
    <lineage>
        <taxon>Eukaryota</taxon>
        <taxon>Viridiplantae</taxon>
        <taxon>Streptophyta</taxon>
        <taxon>Embryophyta</taxon>
        <taxon>Tracheophyta</taxon>
        <taxon>Spermatophyta</taxon>
        <taxon>Magnoliopsida</taxon>
        <taxon>Liliopsida</taxon>
        <taxon>Poales</taxon>
        <taxon>Poaceae</taxon>
        <taxon>BOP clade</taxon>
        <taxon>Pooideae</taxon>
        <taxon>Triticodae</taxon>
        <taxon>Triticeae</taxon>
        <taxon>Triticinae</taxon>
        <taxon>Triticum</taxon>
    </lineage>
</organism>
<feature type="chain" id="PRO_5035808796" evidence="2">
    <location>
        <begin position="21"/>
        <end position="57"/>
    </location>
</feature>
<accession>A0A8R7JW41</accession>
<dbReference type="Gramene" id="TuG1812G0100000888.01.T01">
    <property type="protein sequence ID" value="TuG1812G0100000888.01.T01.cds303588"/>
    <property type="gene ID" value="TuG1812G0100000888.01"/>
</dbReference>
<keyword evidence="1" id="KW-0812">Transmembrane</keyword>
<name>A0A8R7JW41_TRIUA</name>
<reference evidence="4" key="1">
    <citation type="journal article" date="2013" name="Nature">
        <title>Draft genome of the wheat A-genome progenitor Triticum urartu.</title>
        <authorList>
            <person name="Ling H.Q."/>
            <person name="Zhao S."/>
            <person name="Liu D."/>
            <person name="Wang J."/>
            <person name="Sun H."/>
            <person name="Zhang C."/>
            <person name="Fan H."/>
            <person name="Li D."/>
            <person name="Dong L."/>
            <person name="Tao Y."/>
            <person name="Gao C."/>
            <person name="Wu H."/>
            <person name="Li Y."/>
            <person name="Cui Y."/>
            <person name="Guo X."/>
            <person name="Zheng S."/>
            <person name="Wang B."/>
            <person name="Yu K."/>
            <person name="Liang Q."/>
            <person name="Yang W."/>
            <person name="Lou X."/>
            <person name="Chen J."/>
            <person name="Feng M."/>
            <person name="Jian J."/>
            <person name="Zhang X."/>
            <person name="Luo G."/>
            <person name="Jiang Y."/>
            <person name="Liu J."/>
            <person name="Wang Z."/>
            <person name="Sha Y."/>
            <person name="Zhang B."/>
            <person name="Wu H."/>
            <person name="Tang D."/>
            <person name="Shen Q."/>
            <person name="Xue P."/>
            <person name="Zou S."/>
            <person name="Wang X."/>
            <person name="Liu X."/>
            <person name="Wang F."/>
            <person name="Yang Y."/>
            <person name="An X."/>
            <person name="Dong Z."/>
            <person name="Zhang K."/>
            <person name="Zhang X."/>
            <person name="Luo M.C."/>
            <person name="Dvorak J."/>
            <person name="Tong Y."/>
            <person name="Wang J."/>
            <person name="Yang H."/>
            <person name="Li Z."/>
            <person name="Wang D."/>
            <person name="Zhang A."/>
            <person name="Wang J."/>
        </authorList>
    </citation>
    <scope>NUCLEOTIDE SEQUENCE</scope>
    <source>
        <strain evidence="4">cv. G1812</strain>
    </source>
</reference>
<sequence>MPLFLHHLFMFCLRNQLSHSCISSQMCYWLLLFCYANFSKTVAAMLSCWFRDVARPM</sequence>
<protein>
    <submittedName>
        <fullName evidence="3">Uncharacterized protein</fullName>
    </submittedName>
</protein>
<feature type="signal peptide" evidence="2">
    <location>
        <begin position="1"/>
        <end position="20"/>
    </location>
</feature>
<keyword evidence="4" id="KW-1185">Reference proteome</keyword>
<feature type="transmembrane region" description="Helical" evidence="1">
    <location>
        <begin position="28"/>
        <end position="50"/>
    </location>
</feature>
<reference evidence="3" key="3">
    <citation type="submission" date="2022-06" db="UniProtKB">
        <authorList>
            <consortium name="EnsemblPlants"/>
        </authorList>
    </citation>
    <scope>IDENTIFICATION</scope>
</reference>
<reference evidence="3" key="2">
    <citation type="submission" date="2018-03" db="EMBL/GenBank/DDBJ databases">
        <title>The Triticum urartu genome reveals the dynamic nature of wheat genome evolution.</title>
        <authorList>
            <person name="Ling H."/>
            <person name="Ma B."/>
            <person name="Shi X."/>
            <person name="Liu H."/>
            <person name="Dong L."/>
            <person name="Sun H."/>
            <person name="Cao Y."/>
            <person name="Gao Q."/>
            <person name="Zheng S."/>
            <person name="Li Y."/>
            <person name="Yu Y."/>
            <person name="Du H."/>
            <person name="Qi M."/>
            <person name="Li Y."/>
            <person name="Yu H."/>
            <person name="Cui Y."/>
            <person name="Wang N."/>
            <person name="Chen C."/>
            <person name="Wu H."/>
            <person name="Zhao Y."/>
            <person name="Zhang J."/>
            <person name="Li Y."/>
            <person name="Zhou W."/>
            <person name="Zhang B."/>
            <person name="Hu W."/>
            <person name="Eijk M."/>
            <person name="Tang J."/>
            <person name="Witsenboer H."/>
            <person name="Zhao S."/>
            <person name="Li Z."/>
            <person name="Zhang A."/>
            <person name="Wang D."/>
            <person name="Liang C."/>
        </authorList>
    </citation>
    <scope>NUCLEOTIDE SEQUENCE [LARGE SCALE GENOMIC DNA]</scope>
    <source>
        <strain evidence="3">cv. G1812</strain>
    </source>
</reference>
<dbReference type="AlphaFoldDB" id="A0A8R7JW41"/>